<dbReference type="InterPro" id="IPR044254">
    <property type="entry name" value="At4g02110-like"/>
</dbReference>
<evidence type="ECO:0000259" key="1">
    <source>
        <dbReference type="PROSITE" id="PS50172"/>
    </source>
</evidence>
<dbReference type="PANTHER" id="PTHR47181">
    <property type="entry name" value="BRCA1 C TERMINUS DOMAIN CONTAINING PROTEIN, EXPRESSED"/>
    <property type="match status" value="1"/>
</dbReference>
<keyword evidence="3" id="KW-1185">Reference proteome</keyword>
<gene>
    <name evidence="2" type="ORF">C5167_012113</name>
</gene>
<proteinExistence type="predicted"/>
<dbReference type="PROSITE" id="PS50172">
    <property type="entry name" value="BRCT"/>
    <property type="match status" value="1"/>
</dbReference>
<organism evidence="2 3">
    <name type="scientific">Papaver somniferum</name>
    <name type="common">Opium poppy</name>
    <dbReference type="NCBI Taxonomy" id="3469"/>
    <lineage>
        <taxon>Eukaryota</taxon>
        <taxon>Viridiplantae</taxon>
        <taxon>Streptophyta</taxon>
        <taxon>Embryophyta</taxon>
        <taxon>Tracheophyta</taxon>
        <taxon>Spermatophyta</taxon>
        <taxon>Magnoliopsida</taxon>
        <taxon>Ranunculales</taxon>
        <taxon>Papaveraceae</taxon>
        <taxon>Papaveroideae</taxon>
        <taxon>Papaver</taxon>
    </lineage>
</organism>
<reference evidence="2 3" key="1">
    <citation type="journal article" date="2018" name="Science">
        <title>The opium poppy genome and morphinan production.</title>
        <authorList>
            <person name="Guo L."/>
            <person name="Winzer T."/>
            <person name="Yang X."/>
            <person name="Li Y."/>
            <person name="Ning Z."/>
            <person name="He Z."/>
            <person name="Teodor R."/>
            <person name="Lu Y."/>
            <person name="Bowser T.A."/>
            <person name="Graham I.A."/>
            <person name="Ye K."/>
        </authorList>
    </citation>
    <scope>NUCLEOTIDE SEQUENCE [LARGE SCALE GENOMIC DNA]</scope>
    <source>
        <strain evidence="3">cv. HN1</strain>
        <tissue evidence="2">Leaves</tissue>
    </source>
</reference>
<dbReference type="Gene3D" id="3.40.50.10190">
    <property type="entry name" value="BRCT domain"/>
    <property type="match status" value="2"/>
</dbReference>
<dbReference type="InterPro" id="IPR001357">
    <property type="entry name" value="BRCT_dom"/>
</dbReference>
<sequence>MCFILSGKRLQREEFQKIIRNLKGRCCRDSHKWSDEATHFIPPVQVRRTEKFFAAAASGRWILKMDYLTACNQAGKFVGPETGLNEEATISLDAPRKWRQLRERTSHGAFYGMQIVTYRKSFVPSLDTLECVMKAGGGAILATSPPYTKFLGSGIDFAVITQGMPRDDMWVLEFLNHKIPCVLVDYLVEYICRPDYARDDHVLYDTIEWADKSLANHETRIGMRVESKKNWANLEMEGMNSTDLICNNNKEEKQLPFNTSEVANKTPLEKGDGIHTRVCNYPRNYSEETTDKDDDEGALLRRVRAKYFQAKEEFYAKEKIYLAVEFFIRYIDVLNLTRKLYKDITSIRLALVGSVSFAVAELIFVYSVLSATACGSNMSKLTSNVISSGEMLIGSVPNQSGVSLC</sequence>
<dbReference type="Gramene" id="RZC53256">
    <property type="protein sequence ID" value="RZC53256"/>
    <property type="gene ID" value="C5167_012113"/>
</dbReference>
<dbReference type="SMART" id="SM00292">
    <property type="entry name" value="BRCT"/>
    <property type="match status" value="2"/>
</dbReference>
<name>A0A4Y7IYJ6_PAPSO</name>
<dbReference type="InterPro" id="IPR036420">
    <property type="entry name" value="BRCT_dom_sf"/>
</dbReference>
<dbReference type="Proteomes" id="UP000316621">
    <property type="component" value="Chromosome 3"/>
</dbReference>
<dbReference type="PANTHER" id="PTHR47181:SF2">
    <property type="entry name" value="BRCA1 C TERMINUS DOMAIN CONTAINING PROTEIN, EXPRESSED"/>
    <property type="match status" value="1"/>
</dbReference>
<feature type="domain" description="BRCT" evidence="1">
    <location>
        <begin position="1"/>
        <end position="85"/>
    </location>
</feature>
<evidence type="ECO:0000313" key="2">
    <source>
        <dbReference type="EMBL" id="RZC53256.1"/>
    </source>
</evidence>
<protein>
    <recommendedName>
        <fullName evidence="1">BRCT domain-containing protein</fullName>
    </recommendedName>
</protein>
<dbReference type="AlphaFoldDB" id="A0A4Y7IYJ6"/>
<dbReference type="Pfam" id="PF00533">
    <property type="entry name" value="BRCT"/>
    <property type="match status" value="1"/>
</dbReference>
<evidence type="ECO:0000313" key="3">
    <source>
        <dbReference type="Proteomes" id="UP000316621"/>
    </source>
</evidence>
<dbReference type="EMBL" id="CM010717">
    <property type="protein sequence ID" value="RZC53256.1"/>
    <property type="molecule type" value="Genomic_DNA"/>
</dbReference>
<dbReference type="SUPFAM" id="SSF52113">
    <property type="entry name" value="BRCT domain"/>
    <property type="match status" value="1"/>
</dbReference>
<dbReference type="CDD" id="cd17738">
    <property type="entry name" value="BRCT_TopBP1_rpt7"/>
    <property type="match status" value="1"/>
</dbReference>
<accession>A0A4Y7IYJ6</accession>
<dbReference type="STRING" id="3469.A0A4Y7IYJ6"/>